<evidence type="ECO:0000256" key="2">
    <source>
        <dbReference type="ARBA" id="ARBA00022448"/>
    </source>
</evidence>
<dbReference type="Gene3D" id="2.40.30.170">
    <property type="match status" value="1"/>
</dbReference>
<accession>A0A1M6UHA9</accession>
<dbReference type="Gene3D" id="2.40.50.100">
    <property type="match status" value="1"/>
</dbReference>
<dbReference type="InterPro" id="IPR058792">
    <property type="entry name" value="Beta-barrel_RND_2"/>
</dbReference>
<dbReference type="STRING" id="1302687.SAMN05444267_1006169"/>
<dbReference type="EMBL" id="FRAV01000006">
    <property type="protein sequence ID" value="SHK68614.1"/>
    <property type="molecule type" value="Genomic_DNA"/>
</dbReference>
<evidence type="ECO:0000259" key="3">
    <source>
        <dbReference type="Pfam" id="PF25954"/>
    </source>
</evidence>
<reference evidence="6" key="1">
    <citation type="submission" date="2016-11" db="EMBL/GenBank/DDBJ databases">
        <authorList>
            <person name="Varghese N."/>
            <person name="Submissions S."/>
        </authorList>
    </citation>
    <scope>NUCLEOTIDE SEQUENCE [LARGE SCALE GENOMIC DNA]</scope>
    <source>
        <strain evidence="6">DSM 26899</strain>
    </source>
</reference>
<dbReference type="Pfam" id="PF25967">
    <property type="entry name" value="RND-MFP_C"/>
    <property type="match status" value="1"/>
</dbReference>
<dbReference type="Gene3D" id="1.10.287.470">
    <property type="entry name" value="Helix hairpin bin"/>
    <property type="match status" value="1"/>
</dbReference>
<dbReference type="PANTHER" id="PTHR30097">
    <property type="entry name" value="CATION EFFLUX SYSTEM PROTEIN CUSB"/>
    <property type="match status" value="1"/>
</dbReference>
<evidence type="ECO:0000313" key="6">
    <source>
        <dbReference type="Proteomes" id="UP000184364"/>
    </source>
</evidence>
<dbReference type="GO" id="GO:0016020">
    <property type="term" value="C:membrane"/>
    <property type="evidence" value="ECO:0007669"/>
    <property type="project" value="InterPro"/>
</dbReference>
<gene>
    <name evidence="5" type="ORF">SAMN05444267_1006169</name>
</gene>
<dbReference type="Gene3D" id="2.40.420.20">
    <property type="match status" value="1"/>
</dbReference>
<dbReference type="GO" id="GO:0022857">
    <property type="term" value="F:transmembrane transporter activity"/>
    <property type="evidence" value="ECO:0007669"/>
    <property type="project" value="InterPro"/>
</dbReference>
<evidence type="ECO:0000313" key="5">
    <source>
        <dbReference type="EMBL" id="SHK68614.1"/>
    </source>
</evidence>
<dbReference type="FunFam" id="2.40.30.170:FF:000010">
    <property type="entry name" value="Efflux RND transporter periplasmic adaptor subunit"/>
    <property type="match status" value="1"/>
</dbReference>
<dbReference type="InterPro" id="IPR051909">
    <property type="entry name" value="MFP_Cation_Efflux"/>
</dbReference>
<name>A0A1M6UHA9_9FLAO</name>
<evidence type="ECO:0000256" key="1">
    <source>
        <dbReference type="ARBA" id="ARBA00009477"/>
    </source>
</evidence>
<sequence length="383" mass="42382">MNNTLVKIISNMKTVVVLAVIPFALHSCKNESKDKDDQENNKNYTVSNGIITLVEKSSIKSRLSLLKTSEQSFNLELTTAGTVQSIPNNLAEIRVPFTGRILKSFVRLGQSVQPGSPLFEFSSPDYSTAQKEYFDSKQELKQAELTKKRQQDLFKHGVGVKSILEEANTEYEIKRSAMLNAAAALKIFNVNPEKTSLGKPLVITSPIAGDVVINKMVIGNYSKEDADPVAIVAELSKVWVVAQVKEKDIRFIHKLDNVEVNVDAFPDKKIIGKVYHINDIVNEETRSIEVLIECDNKNRDLKPGMYATVHLTDAPSSAILLPSKAVLQENDDEFVFVEVGKNKYQKRKIVTQGTSDGKIVVKSGLKAGETIVSNGGIYLLEAK</sequence>
<keyword evidence="6" id="KW-1185">Reference proteome</keyword>
<dbReference type="InterPro" id="IPR058627">
    <property type="entry name" value="MdtA-like_C"/>
</dbReference>
<dbReference type="SUPFAM" id="SSF111369">
    <property type="entry name" value="HlyD-like secretion proteins"/>
    <property type="match status" value="1"/>
</dbReference>
<comment type="similarity">
    <text evidence="1">Belongs to the membrane fusion protein (MFP) (TC 8.A.1) family.</text>
</comment>
<protein>
    <submittedName>
        <fullName evidence="5">Membrane fusion protein, cobalt-zinc-cadmium efflux system</fullName>
    </submittedName>
</protein>
<dbReference type="AlphaFoldDB" id="A0A1M6UHA9"/>
<feature type="domain" description="Multidrug resistance protein MdtA-like C-terminal permuted SH3" evidence="4">
    <location>
        <begin position="318"/>
        <end position="375"/>
    </location>
</feature>
<dbReference type="NCBIfam" id="TIGR01730">
    <property type="entry name" value="RND_mfp"/>
    <property type="match status" value="1"/>
</dbReference>
<feature type="domain" description="CusB-like beta-barrel" evidence="3">
    <location>
        <begin position="237"/>
        <end position="313"/>
    </location>
</feature>
<keyword evidence="2" id="KW-0813">Transport</keyword>
<organism evidence="5 6">
    <name type="scientific">Chryseobacterium polytrichastri</name>
    <dbReference type="NCBI Taxonomy" id="1302687"/>
    <lineage>
        <taxon>Bacteria</taxon>
        <taxon>Pseudomonadati</taxon>
        <taxon>Bacteroidota</taxon>
        <taxon>Flavobacteriia</taxon>
        <taxon>Flavobacteriales</taxon>
        <taxon>Weeksellaceae</taxon>
        <taxon>Chryseobacterium group</taxon>
        <taxon>Chryseobacterium</taxon>
    </lineage>
</organism>
<dbReference type="Proteomes" id="UP000184364">
    <property type="component" value="Unassembled WGS sequence"/>
</dbReference>
<evidence type="ECO:0000259" key="4">
    <source>
        <dbReference type="Pfam" id="PF25967"/>
    </source>
</evidence>
<dbReference type="Pfam" id="PF25954">
    <property type="entry name" value="Beta-barrel_RND_2"/>
    <property type="match status" value="1"/>
</dbReference>
<dbReference type="InterPro" id="IPR006143">
    <property type="entry name" value="RND_pump_MFP"/>
</dbReference>
<proteinExistence type="inferred from homology"/>
<dbReference type="PANTHER" id="PTHR30097:SF16">
    <property type="entry name" value="CATION EFFLUX SYSTEM (CZCB-LIKE)"/>
    <property type="match status" value="1"/>
</dbReference>